<proteinExistence type="predicted"/>
<organism evidence="1 2">
    <name type="scientific">Aspergillus avenaceus</name>
    <dbReference type="NCBI Taxonomy" id="36643"/>
    <lineage>
        <taxon>Eukaryota</taxon>
        <taxon>Fungi</taxon>
        <taxon>Dikarya</taxon>
        <taxon>Ascomycota</taxon>
        <taxon>Pezizomycotina</taxon>
        <taxon>Eurotiomycetes</taxon>
        <taxon>Eurotiomycetidae</taxon>
        <taxon>Eurotiales</taxon>
        <taxon>Aspergillaceae</taxon>
        <taxon>Aspergillus</taxon>
        <taxon>Aspergillus subgen. Circumdati</taxon>
    </lineage>
</organism>
<sequence length="65" mass="7870">MGISRQCCLSALTISRVLSCMGCYRVIFMIFISRHWFMRGFQIISWFICREDQSHYFKLRKLLLQ</sequence>
<evidence type="ECO:0000313" key="1">
    <source>
        <dbReference type="EMBL" id="KAE8150203.1"/>
    </source>
</evidence>
<accession>A0A5N6TV08</accession>
<dbReference type="AlphaFoldDB" id="A0A5N6TV08"/>
<keyword evidence="2" id="KW-1185">Reference proteome</keyword>
<protein>
    <submittedName>
        <fullName evidence="1">Uncharacterized protein</fullName>
    </submittedName>
</protein>
<evidence type="ECO:0000313" key="2">
    <source>
        <dbReference type="Proteomes" id="UP000325780"/>
    </source>
</evidence>
<dbReference type="Proteomes" id="UP000325780">
    <property type="component" value="Unassembled WGS sequence"/>
</dbReference>
<name>A0A5N6TV08_ASPAV</name>
<reference evidence="1 2" key="1">
    <citation type="submission" date="2019-04" db="EMBL/GenBank/DDBJ databases">
        <title>Friends and foes A comparative genomics study of 23 Aspergillus species from section Flavi.</title>
        <authorList>
            <consortium name="DOE Joint Genome Institute"/>
            <person name="Kjaerbolling I."/>
            <person name="Vesth T."/>
            <person name="Frisvad J.C."/>
            <person name="Nybo J.L."/>
            <person name="Theobald S."/>
            <person name="Kildgaard S."/>
            <person name="Isbrandt T."/>
            <person name="Kuo A."/>
            <person name="Sato A."/>
            <person name="Lyhne E.K."/>
            <person name="Kogle M.E."/>
            <person name="Wiebenga A."/>
            <person name="Kun R.S."/>
            <person name="Lubbers R.J."/>
            <person name="Makela M.R."/>
            <person name="Barry K."/>
            <person name="Chovatia M."/>
            <person name="Clum A."/>
            <person name="Daum C."/>
            <person name="Haridas S."/>
            <person name="He G."/>
            <person name="LaButti K."/>
            <person name="Lipzen A."/>
            <person name="Mondo S."/>
            <person name="Riley R."/>
            <person name="Salamov A."/>
            <person name="Simmons B.A."/>
            <person name="Magnuson J.K."/>
            <person name="Henrissat B."/>
            <person name="Mortensen U.H."/>
            <person name="Larsen T.O."/>
            <person name="Devries R.P."/>
            <person name="Grigoriev I.V."/>
            <person name="Machida M."/>
            <person name="Baker S.E."/>
            <person name="Andersen M.R."/>
        </authorList>
    </citation>
    <scope>NUCLEOTIDE SEQUENCE [LARGE SCALE GENOMIC DNA]</scope>
    <source>
        <strain evidence="1 2">IBT 18842</strain>
    </source>
</reference>
<gene>
    <name evidence="1" type="ORF">BDV25DRAFT_154801</name>
</gene>
<dbReference type="EMBL" id="ML742100">
    <property type="protein sequence ID" value="KAE8150203.1"/>
    <property type="molecule type" value="Genomic_DNA"/>
</dbReference>